<dbReference type="InterPro" id="IPR010982">
    <property type="entry name" value="Lambda_DNA-bd_dom_sf"/>
</dbReference>
<sequence length="287" mass="32141">MEERADDNRLGRYLAARRAVVTPEQVGLPSGPRRRVAGLRREEVALLAGISADYYLRLERGRDRNPSQQVVEALARVLDLDDVEREYLTDLAAPRPRRRRTRRTDRVPDRLRHLLAAVDVPAFVESRTLDVLAANALATALSPRMAPGHNRLRSLLLDPEERSFQQDWDRAVVDMVAAFRHTLGTDVDDARAIELVGELSLVSARFRGVWARQDVRPLAGNTTVVRHPGVGTLRLHRDKLAVDDVVLVLYYADEGSADAEKLRLLGVLERSDGDRAERGAERDTQAG</sequence>
<reference evidence="2 3" key="1">
    <citation type="submission" date="2023-06" db="EMBL/GenBank/DDBJ databases">
        <authorList>
            <person name="Feng G."/>
            <person name="Li J."/>
            <person name="Zhu H."/>
        </authorList>
    </citation>
    <scope>NUCLEOTIDE SEQUENCE [LARGE SCALE GENOMIC DNA]</scope>
    <source>
        <strain evidence="2 3">RHCJP20</strain>
    </source>
</reference>
<dbReference type="PROSITE" id="PS50943">
    <property type="entry name" value="HTH_CROC1"/>
    <property type="match status" value="1"/>
</dbReference>
<dbReference type="Gene3D" id="1.10.260.40">
    <property type="entry name" value="lambda repressor-like DNA-binding domains"/>
    <property type="match status" value="1"/>
</dbReference>
<comment type="caution">
    <text evidence="2">The sequence shown here is derived from an EMBL/GenBank/DDBJ whole genome shotgun (WGS) entry which is preliminary data.</text>
</comment>
<dbReference type="SMART" id="SM00530">
    <property type="entry name" value="HTH_XRE"/>
    <property type="match status" value="1"/>
</dbReference>
<organism evidence="2 3">
    <name type="scientific">Curtobacterium subtropicum</name>
    <dbReference type="NCBI Taxonomy" id="3055138"/>
    <lineage>
        <taxon>Bacteria</taxon>
        <taxon>Bacillati</taxon>
        <taxon>Actinomycetota</taxon>
        <taxon>Actinomycetes</taxon>
        <taxon>Micrococcales</taxon>
        <taxon>Microbacteriaceae</taxon>
        <taxon>Curtobacterium</taxon>
    </lineage>
</organism>
<gene>
    <name evidence="2" type="ORF">QUG98_02450</name>
</gene>
<dbReference type="Proteomes" id="UP001235720">
    <property type="component" value="Unassembled WGS sequence"/>
</dbReference>
<dbReference type="PANTHER" id="PTHR35010:SF2">
    <property type="entry name" value="BLL4672 PROTEIN"/>
    <property type="match status" value="1"/>
</dbReference>
<proteinExistence type="predicted"/>
<evidence type="ECO:0000313" key="2">
    <source>
        <dbReference type="EMBL" id="MDM7887304.1"/>
    </source>
</evidence>
<dbReference type="Pfam" id="PF17765">
    <property type="entry name" value="MLTR_LBD"/>
    <property type="match status" value="1"/>
</dbReference>
<dbReference type="PANTHER" id="PTHR35010">
    <property type="entry name" value="BLL4672 PROTEIN-RELATED"/>
    <property type="match status" value="1"/>
</dbReference>
<dbReference type="SUPFAM" id="SSF47413">
    <property type="entry name" value="lambda repressor-like DNA-binding domains"/>
    <property type="match status" value="1"/>
</dbReference>
<protein>
    <submittedName>
        <fullName evidence="2">Helix-turn-helix transcriptional regulator</fullName>
    </submittedName>
</protein>
<evidence type="ECO:0000259" key="1">
    <source>
        <dbReference type="PROSITE" id="PS50943"/>
    </source>
</evidence>
<dbReference type="InterPro" id="IPR041413">
    <property type="entry name" value="MLTR_LBD"/>
</dbReference>
<keyword evidence="3" id="KW-1185">Reference proteome</keyword>
<dbReference type="InterPro" id="IPR001387">
    <property type="entry name" value="Cro/C1-type_HTH"/>
</dbReference>
<accession>A0ABT7TCK3</accession>
<dbReference type="Pfam" id="PF13560">
    <property type="entry name" value="HTH_31"/>
    <property type="match status" value="1"/>
</dbReference>
<dbReference type="EMBL" id="JAUCMM010000001">
    <property type="protein sequence ID" value="MDM7887304.1"/>
    <property type="molecule type" value="Genomic_DNA"/>
</dbReference>
<dbReference type="Gene3D" id="3.30.450.180">
    <property type="match status" value="1"/>
</dbReference>
<dbReference type="CDD" id="cd00093">
    <property type="entry name" value="HTH_XRE"/>
    <property type="match status" value="1"/>
</dbReference>
<feature type="domain" description="HTH cro/C1-type" evidence="1">
    <location>
        <begin position="34"/>
        <end position="85"/>
    </location>
</feature>
<dbReference type="RefSeq" id="WP_289469037.1">
    <property type="nucleotide sequence ID" value="NZ_JAUCMM010000001.1"/>
</dbReference>
<name>A0ABT7TCK3_9MICO</name>
<evidence type="ECO:0000313" key="3">
    <source>
        <dbReference type="Proteomes" id="UP001235720"/>
    </source>
</evidence>